<dbReference type="KEGG" id="aum:AURMO_00391"/>
<dbReference type="RefSeq" id="WP_110232898.1">
    <property type="nucleotide sequence ID" value="NZ_CP023994.1"/>
</dbReference>
<proteinExistence type="predicted"/>
<evidence type="ECO:0000313" key="3">
    <source>
        <dbReference type="Proteomes" id="UP000246894"/>
    </source>
</evidence>
<accession>A0A2Z3S1U3</accession>
<dbReference type="AlphaFoldDB" id="A0A2Z3S1U3"/>
<feature type="transmembrane region" description="Helical" evidence="1">
    <location>
        <begin position="43"/>
        <end position="64"/>
    </location>
</feature>
<dbReference type="OrthoDB" id="5108474at2"/>
<dbReference type="Proteomes" id="UP000246894">
    <property type="component" value="Chromosome"/>
</dbReference>
<evidence type="ECO:0008006" key="4">
    <source>
        <dbReference type="Google" id="ProtNLM"/>
    </source>
</evidence>
<reference evidence="2 3" key="1">
    <citation type="submission" date="2017-10" db="EMBL/GenBank/DDBJ databases">
        <title>Genome of an Actinobacterium that displays light-enhanced growth.</title>
        <authorList>
            <person name="Maresca J.A."/>
            <person name="Hempel P."/>
            <person name="Shevchenko O."/>
            <person name="Miller K.J."/>
            <person name="Hahn M.W."/>
        </authorList>
    </citation>
    <scope>NUCLEOTIDE SEQUENCE [LARGE SCALE GENOMIC DNA]</scope>
    <source>
        <strain evidence="2 3">MWH-Mo1</strain>
    </source>
</reference>
<keyword evidence="1" id="KW-0812">Transmembrane</keyword>
<keyword evidence="1" id="KW-0472">Membrane</keyword>
<feature type="transmembrane region" description="Helical" evidence="1">
    <location>
        <begin position="70"/>
        <end position="86"/>
    </location>
</feature>
<keyword evidence="3" id="KW-1185">Reference proteome</keyword>
<keyword evidence="1" id="KW-1133">Transmembrane helix</keyword>
<name>A0A2Z3S1U3_9MICO</name>
<dbReference type="EMBL" id="CP023994">
    <property type="protein sequence ID" value="AWR21008.1"/>
    <property type="molecule type" value="Genomic_DNA"/>
</dbReference>
<evidence type="ECO:0000313" key="2">
    <source>
        <dbReference type="EMBL" id="AWR21008.1"/>
    </source>
</evidence>
<feature type="transmembrane region" description="Helical" evidence="1">
    <location>
        <begin position="135"/>
        <end position="158"/>
    </location>
</feature>
<sequence>MENDWLLLAWLSPLILVMVIFDLKARNYGKKVLHLPKKEYVSLLWLAILDPVFEVLFIGVVLWDDLSRDVWHWVAGGVGVVLGYFFARYRTRIMWVRPLREKKAVILRNSGAEYIALVFLVIVKTVSENSNFSNYFASLLITVGLLTIVSESAIRVAILFKRYNNEMPAVRA</sequence>
<feature type="transmembrane region" description="Helical" evidence="1">
    <location>
        <begin position="106"/>
        <end position="123"/>
    </location>
</feature>
<gene>
    <name evidence="2" type="ORF">AURMO_00391</name>
</gene>
<evidence type="ECO:0000256" key="1">
    <source>
        <dbReference type="SAM" id="Phobius"/>
    </source>
</evidence>
<feature type="transmembrane region" description="Helical" evidence="1">
    <location>
        <begin position="6"/>
        <end position="23"/>
    </location>
</feature>
<protein>
    <recommendedName>
        <fullName evidence="4">DUF1453 domain-containing protein</fullName>
    </recommendedName>
</protein>
<organism evidence="2 3">
    <name type="scientific">Aurantimicrobium photophilum</name>
    <dbReference type="NCBI Taxonomy" id="1987356"/>
    <lineage>
        <taxon>Bacteria</taxon>
        <taxon>Bacillati</taxon>
        <taxon>Actinomycetota</taxon>
        <taxon>Actinomycetes</taxon>
        <taxon>Micrococcales</taxon>
        <taxon>Microbacteriaceae</taxon>
        <taxon>Aurantimicrobium</taxon>
    </lineage>
</organism>